<dbReference type="GO" id="GO:0005886">
    <property type="term" value="C:plasma membrane"/>
    <property type="evidence" value="ECO:0007669"/>
    <property type="project" value="UniProtKB-SubCell"/>
</dbReference>
<accession>I1I8L7</accession>
<reference evidence="10" key="2">
    <citation type="submission" date="2017-06" db="EMBL/GenBank/DDBJ databases">
        <title>WGS assembly of Brachypodium distachyon.</title>
        <authorList>
            <consortium name="The International Brachypodium Initiative"/>
            <person name="Lucas S."/>
            <person name="Harmon-Smith M."/>
            <person name="Lail K."/>
            <person name="Tice H."/>
            <person name="Grimwood J."/>
            <person name="Bruce D."/>
            <person name="Barry K."/>
            <person name="Shu S."/>
            <person name="Lindquist E."/>
            <person name="Wang M."/>
            <person name="Pitluck S."/>
            <person name="Vogel J.P."/>
            <person name="Garvin D.F."/>
            <person name="Mockler T.C."/>
            <person name="Schmutz J."/>
            <person name="Rokhsar D."/>
            <person name="Bevan M.W."/>
        </authorList>
    </citation>
    <scope>NUCLEOTIDE SEQUENCE</scope>
    <source>
        <strain evidence="10">Bd21</strain>
    </source>
</reference>
<evidence type="ECO:0000256" key="5">
    <source>
        <dbReference type="ARBA" id="ARBA00022692"/>
    </source>
</evidence>
<evidence type="ECO:0000256" key="4">
    <source>
        <dbReference type="ARBA" id="ARBA00022475"/>
    </source>
</evidence>
<sequence>MSHAAIYAMEVEVEGPVAVAAAPPQGVRMDDVPGKSGTPFGLAFRAGQFVCAIIAVAVMSSSDFADIPAFSFLVAASALLCLWSLSMMILDAYALLVKRLLRHYRLFRVITVGDAIIGALLFTAASASGGSSGTYSLQIEMCGTNPCTSYATSTVFAYFSLLALFFTFFLNCSSAAARGAGAAGAAGGGAGAATGAGGAGAA</sequence>
<comment type="similarity">
    <text evidence="2 8">Belongs to the Casparian strip membrane proteins (CASP) family.</text>
</comment>
<feature type="transmembrane region" description="Helical" evidence="8">
    <location>
        <begin position="109"/>
        <end position="130"/>
    </location>
</feature>
<evidence type="ECO:0000256" key="3">
    <source>
        <dbReference type="ARBA" id="ARBA00011489"/>
    </source>
</evidence>
<comment type="subunit">
    <text evidence="3 8">Homodimer and heterodimers.</text>
</comment>
<evidence type="ECO:0000256" key="1">
    <source>
        <dbReference type="ARBA" id="ARBA00004651"/>
    </source>
</evidence>
<dbReference type="ExpressionAtlas" id="I1I8L7">
    <property type="expression patterns" value="baseline"/>
</dbReference>
<dbReference type="eggNOG" id="ENOG502QTTS">
    <property type="taxonomic scope" value="Eukaryota"/>
</dbReference>
<dbReference type="InterPro" id="IPR045009">
    <property type="entry name" value="CASPL-5"/>
</dbReference>
<feature type="domain" description="Casparian strip membrane protein" evidence="9">
    <location>
        <begin position="36"/>
        <end position="162"/>
    </location>
</feature>
<feature type="transmembrane region" description="Helical" evidence="8">
    <location>
        <begin position="150"/>
        <end position="170"/>
    </location>
</feature>
<dbReference type="OMA" id="YAMEVEV"/>
<dbReference type="EnsemblPlants" id="KQJ98989">
    <property type="protein sequence ID" value="KQJ98989"/>
    <property type="gene ID" value="BRADI_3g40390v3"/>
</dbReference>
<keyword evidence="5 8" id="KW-0812">Transmembrane</keyword>
<keyword evidence="7 8" id="KW-0472">Membrane</keyword>
<feature type="transmembrane region" description="Helical" evidence="8">
    <location>
        <begin position="42"/>
        <end position="60"/>
    </location>
</feature>
<dbReference type="Pfam" id="PF04535">
    <property type="entry name" value="CASP_dom"/>
    <property type="match status" value="1"/>
</dbReference>
<dbReference type="InterPro" id="IPR006702">
    <property type="entry name" value="CASP_dom"/>
</dbReference>
<keyword evidence="6 8" id="KW-1133">Transmembrane helix</keyword>
<keyword evidence="12" id="KW-1185">Reference proteome</keyword>
<dbReference type="PANTHER" id="PTHR32021">
    <property type="entry name" value="CASP-LIKE PROTEIN 5B3"/>
    <property type="match status" value="1"/>
</dbReference>
<evidence type="ECO:0000256" key="7">
    <source>
        <dbReference type="ARBA" id="ARBA00023136"/>
    </source>
</evidence>
<name>I1I8L7_BRADI</name>
<dbReference type="InParanoid" id="I1I8L7"/>
<evidence type="ECO:0000313" key="10">
    <source>
        <dbReference type="EMBL" id="KQJ98989.1"/>
    </source>
</evidence>
<comment type="subcellular location">
    <subcellularLocation>
        <location evidence="1 8">Cell membrane</location>
        <topology evidence="1 8">Multi-pass membrane protein</topology>
    </subcellularLocation>
</comment>
<feature type="transmembrane region" description="Helical" evidence="8">
    <location>
        <begin position="72"/>
        <end position="97"/>
    </location>
</feature>
<keyword evidence="4 8" id="KW-1003">Cell membrane</keyword>
<dbReference type="Proteomes" id="UP000008810">
    <property type="component" value="Chromosome 3"/>
</dbReference>
<evidence type="ECO:0000259" key="9">
    <source>
        <dbReference type="Pfam" id="PF04535"/>
    </source>
</evidence>
<evidence type="ECO:0000313" key="12">
    <source>
        <dbReference type="Proteomes" id="UP000008810"/>
    </source>
</evidence>
<dbReference type="PANTHER" id="PTHR32021:SF19">
    <property type="entry name" value="CASP-LIKE PROTEIN 5A2"/>
    <property type="match status" value="1"/>
</dbReference>
<dbReference type="AlphaFoldDB" id="I1I8L7"/>
<reference evidence="10 11" key="1">
    <citation type="journal article" date="2010" name="Nature">
        <title>Genome sequencing and analysis of the model grass Brachypodium distachyon.</title>
        <authorList>
            <consortium name="International Brachypodium Initiative"/>
        </authorList>
    </citation>
    <scope>NUCLEOTIDE SEQUENCE [LARGE SCALE GENOMIC DNA]</scope>
    <source>
        <strain evidence="10 11">Bd21</strain>
    </source>
</reference>
<protein>
    <recommendedName>
        <fullName evidence="8">CASP-like protein</fullName>
    </recommendedName>
</protein>
<reference evidence="11" key="3">
    <citation type="submission" date="2018-08" db="UniProtKB">
        <authorList>
            <consortium name="EnsemblPlants"/>
        </authorList>
    </citation>
    <scope>IDENTIFICATION</scope>
    <source>
        <strain evidence="11">cv. Bd21</strain>
    </source>
</reference>
<evidence type="ECO:0000256" key="2">
    <source>
        <dbReference type="ARBA" id="ARBA00007651"/>
    </source>
</evidence>
<dbReference type="EMBL" id="CM000882">
    <property type="protein sequence ID" value="KQJ98989.1"/>
    <property type="molecule type" value="Genomic_DNA"/>
</dbReference>
<evidence type="ECO:0000313" key="11">
    <source>
        <dbReference type="EnsemblPlants" id="KQJ98989"/>
    </source>
</evidence>
<gene>
    <name evidence="10" type="ORF">BRADI_3g40390v3</name>
</gene>
<dbReference type="Gramene" id="KQJ98989">
    <property type="protein sequence ID" value="KQJ98989"/>
    <property type="gene ID" value="BRADI_3g40390v3"/>
</dbReference>
<evidence type="ECO:0000256" key="8">
    <source>
        <dbReference type="RuleBase" id="RU361233"/>
    </source>
</evidence>
<dbReference type="GO" id="GO:0016020">
    <property type="term" value="C:membrane"/>
    <property type="evidence" value="ECO:0000318"/>
    <property type="project" value="GO_Central"/>
</dbReference>
<evidence type="ECO:0000256" key="6">
    <source>
        <dbReference type="ARBA" id="ARBA00022989"/>
    </source>
</evidence>
<organism evidence="10">
    <name type="scientific">Brachypodium distachyon</name>
    <name type="common">Purple false brome</name>
    <name type="synonym">Trachynia distachya</name>
    <dbReference type="NCBI Taxonomy" id="15368"/>
    <lineage>
        <taxon>Eukaryota</taxon>
        <taxon>Viridiplantae</taxon>
        <taxon>Streptophyta</taxon>
        <taxon>Embryophyta</taxon>
        <taxon>Tracheophyta</taxon>
        <taxon>Spermatophyta</taxon>
        <taxon>Magnoliopsida</taxon>
        <taxon>Liliopsida</taxon>
        <taxon>Poales</taxon>
        <taxon>Poaceae</taxon>
        <taxon>BOP clade</taxon>
        <taxon>Pooideae</taxon>
        <taxon>Stipodae</taxon>
        <taxon>Brachypodieae</taxon>
        <taxon>Brachypodium</taxon>
    </lineage>
</organism>
<proteinExistence type="inferred from homology"/>
<dbReference type="STRING" id="15368.I1I8L7"/>